<dbReference type="Pfam" id="PF08281">
    <property type="entry name" value="Sigma70_r4_2"/>
    <property type="match status" value="1"/>
</dbReference>
<feature type="domain" description="RNA polymerase sigma-70 region 2" evidence="5">
    <location>
        <begin position="26"/>
        <end position="92"/>
    </location>
</feature>
<dbReference type="PANTHER" id="PTHR43133:SF51">
    <property type="entry name" value="RNA POLYMERASE SIGMA FACTOR"/>
    <property type="match status" value="1"/>
</dbReference>
<dbReference type="InterPro" id="IPR007627">
    <property type="entry name" value="RNA_pol_sigma70_r2"/>
</dbReference>
<dbReference type="Pfam" id="PF04542">
    <property type="entry name" value="Sigma70_r2"/>
    <property type="match status" value="1"/>
</dbReference>
<dbReference type="SUPFAM" id="SSF88946">
    <property type="entry name" value="Sigma2 domain of RNA polymerase sigma factors"/>
    <property type="match status" value="1"/>
</dbReference>
<dbReference type="SUPFAM" id="SSF88659">
    <property type="entry name" value="Sigma3 and sigma4 domains of RNA polymerase sigma factors"/>
    <property type="match status" value="1"/>
</dbReference>
<evidence type="ECO:0000256" key="4">
    <source>
        <dbReference type="ARBA" id="ARBA00023163"/>
    </source>
</evidence>
<protein>
    <submittedName>
        <fullName evidence="7">RNA polymerase sigma-70 factor (ECF subfamily)</fullName>
    </submittedName>
</protein>
<dbReference type="PANTHER" id="PTHR43133">
    <property type="entry name" value="RNA POLYMERASE ECF-TYPE SIGMA FACTO"/>
    <property type="match status" value="1"/>
</dbReference>
<dbReference type="GO" id="GO:0006352">
    <property type="term" value="P:DNA-templated transcription initiation"/>
    <property type="evidence" value="ECO:0007669"/>
    <property type="project" value="InterPro"/>
</dbReference>
<dbReference type="InterPro" id="IPR013324">
    <property type="entry name" value="RNA_pol_sigma_r3/r4-like"/>
</dbReference>
<organism evidence="7 8">
    <name type="scientific">Micromonospora pisi</name>
    <dbReference type="NCBI Taxonomy" id="589240"/>
    <lineage>
        <taxon>Bacteria</taxon>
        <taxon>Bacillati</taxon>
        <taxon>Actinomycetota</taxon>
        <taxon>Actinomycetes</taxon>
        <taxon>Micromonosporales</taxon>
        <taxon>Micromonosporaceae</taxon>
        <taxon>Micromonospora</taxon>
    </lineage>
</organism>
<dbReference type="InterPro" id="IPR013325">
    <property type="entry name" value="RNA_pol_sigma_r2"/>
</dbReference>
<dbReference type="InterPro" id="IPR036388">
    <property type="entry name" value="WH-like_DNA-bd_sf"/>
</dbReference>
<dbReference type="AlphaFoldDB" id="A0A495JG21"/>
<keyword evidence="4" id="KW-0804">Transcription</keyword>
<evidence type="ECO:0000256" key="2">
    <source>
        <dbReference type="ARBA" id="ARBA00023015"/>
    </source>
</evidence>
<evidence type="ECO:0000256" key="1">
    <source>
        <dbReference type="ARBA" id="ARBA00010641"/>
    </source>
</evidence>
<keyword evidence="8" id="KW-1185">Reference proteome</keyword>
<dbReference type="RefSeq" id="WP_246016936.1">
    <property type="nucleotide sequence ID" value="NZ_RBKT01000001.1"/>
</dbReference>
<dbReference type="Gene3D" id="1.10.1740.10">
    <property type="match status" value="1"/>
</dbReference>
<dbReference type="NCBIfam" id="TIGR02937">
    <property type="entry name" value="sigma70-ECF"/>
    <property type="match status" value="1"/>
</dbReference>
<evidence type="ECO:0000313" key="7">
    <source>
        <dbReference type="EMBL" id="RKR87711.1"/>
    </source>
</evidence>
<keyword evidence="3" id="KW-0731">Sigma factor</keyword>
<comment type="caution">
    <text evidence="7">The sequence shown here is derived from an EMBL/GenBank/DDBJ whole genome shotgun (WGS) entry which is preliminary data.</text>
</comment>
<dbReference type="CDD" id="cd06171">
    <property type="entry name" value="Sigma70_r4"/>
    <property type="match status" value="1"/>
</dbReference>
<feature type="domain" description="RNA polymerase sigma factor 70 region 4 type 2" evidence="6">
    <location>
        <begin position="122"/>
        <end position="175"/>
    </location>
</feature>
<evidence type="ECO:0000256" key="3">
    <source>
        <dbReference type="ARBA" id="ARBA00023082"/>
    </source>
</evidence>
<dbReference type="GO" id="GO:0016987">
    <property type="term" value="F:sigma factor activity"/>
    <property type="evidence" value="ECO:0007669"/>
    <property type="project" value="UniProtKB-KW"/>
</dbReference>
<name>A0A495JG21_9ACTN</name>
<evidence type="ECO:0000259" key="5">
    <source>
        <dbReference type="Pfam" id="PF04542"/>
    </source>
</evidence>
<gene>
    <name evidence="7" type="ORF">BDK92_2003</name>
</gene>
<comment type="similarity">
    <text evidence="1">Belongs to the sigma-70 factor family. ECF subfamily.</text>
</comment>
<accession>A0A495JG21</accession>
<proteinExistence type="inferred from homology"/>
<reference evidence="7 8" key="1">
    <citation type="submission" date="2018-10" db="EMBL/GenBank/DDBJ databases">
        <title>Sequencing the genomes of 1000 actinobacteria strains.</title>
        <authorList>
            <person name="Klenk H.-P."/>
        </authorList>
    </citation>
    <scope>NUCLEOTIDE SEQUENCE [LARGE SCALE GENOMIC DNA]</scope>
    <source>
        <strain evidence="7 8">DSM 45175</strain>
    </source>
</reference>
<dbReference type="InterPro" id="IPR039425">
    <property type="entry name" value="RNA_pol_sigma-70-like"/>
</dbReference>
<dbReference type="GO" id="GO:0003677">
    <property type="term" value="F:DNA binding"/>
    <property type="evidence" value="ECO:0007669"/>
    <property type="project" value="InterPro"/>
</dbReference>
<dbReference type="EMBL" id="RBKT01000001">
    <property type="protein sequence ID" value="RKR87711.1"/>
    <property type="molecule type" value="Genomic_DNA"/>
</dbReference>
<dbReference type="Gene3D" id="1.10.10.10">
    <property type="entry name" value="Winged helix-like DNA-binding domain superfamily/Winged helix DNA-binding domain"/>
    <property type="match status" value="1"/>
</dbReference>
<evidence type="ECO:0000259" key="6">
    <source>
        <dbReference type="Pfam" id="PF08281"/>
    </source>
</evidence>
<sequence length="315" mass="34159">MISTLESDSELALAAQSGDATALGVLVSRHQAGMQAVALSLLGYGPDAEDAVQDAVLTALGRINDLRDPAAVGPWLRAIVRNNARMRLRQSRTVPVGDVEALALPATDPTPEELLDGRSMQDWVWHAIGELSEPVRLVTLLRYFSGASSYEQIAALCGVPVGTVRSRLSQARSKLTTALQETASKAHDDAAAQAAARRREAEQGLATAYRGRFSDFVRETWWSDAEFVTPDGQVAGGPDFAVWGMNKDLNDGVRQRIANVVTSGNVMIWEADLISPPDNPTHCPPSAIWLHTLREGRTARMRLYHPEPARLSSTM</sequence>
<dbReference type="InterPro" id="IPR014284">
    <property type="entry name" value="RNA_pol_sigma-70_dom"/>
</dbReference>
<keyword evidence="2" id="KW-0805">Transcription regulation</keyword>
<evidence type="ECO:0000313" key="8">
    <source>
        <dbReference type="Proteomes" id="UP000277671"/>
    </source>
</evidence>
<dbReference type="Proteomes" id="UP000277671">
    <property type="component" value="Unassembled WGS sequence"/>
</dbReference>
<dbReference type="InterPro" id="IPR013249">
    <property type="entry name" value="RNA_pol_sigma70_r4_t2"/>
</dbReference>